<accession>A0AAV5T6U4</accession>
<protein>
    <submittedName>
        <fullName evidence="1">Uncharacterized protein</fullName>
    </submittedName>
</protein>
<gene>
    <name evidence="1" type="ORF">PENTCL1PPCAC_13461</name>
</gene>
<comment type="caution">
    <text evidence="1">The sequence shown here is derived from an EMBL/GenBank/DDBJ whole genome shotgun (WGS) entry which is preliminary data.</text>
</comment>
<sequence length="72" mass="7981">THLVSHRNRLVGHVQNELYVASLVRRSVVDLNVEPEHFDLGASILHCVDCSTNLISGRGEARRMAGEDVCID</sequence>
<dbReference type="Proteomes" id="UP001432027">
    <property type="component" value="Unassembled WGS sequence"/>
</dbReference>
<evidence type="ECO:0000313" key="2">
    <source>
        <dbReference type="Proteomes" id="UP001432027"/>
    </source>
</evidence>
<feature type="non-terminal residue" evidence="1">
    <location>
        <position position="72"/>
    </location>
</feature>
<dbReference type="AlphaFoldDB" id="A0AAV5T6U4"/>
<feature type="non-terminal residue" evidence="1">
    <location>
        <position position="1"/>
    </location>
</feature>
<dbReference type="EMBL" id="BTSX01000003">
    <property type="protein sequence ID" value="GMS91286.1"/>
    <property type="molecule type" value="Genomic_DNA"/>
</dbReference>
<name>A0AAV5T6U4_9BILA</name>
<keyword evidence="2" id="KW-1185">Reference proteome</keyword>
<organism evidence="1 2">
    <name type="scientific">Pristionchus entomophagus</name>
    <dbReference type="NCBI Taxonomy" id="358040"/>
    <lineage>
        <taxon>Eukaryota</taxon>
        <taxon>Metazoa</taxon>
        <taxon>Ecdysozoa</taxon>
        <taxon>Nematoda</taxon>
        <taxon>Chromadorea</taxon>
        <taxon>Rhabditida</taxon>
        <taxon>Rhabditina</taxon>
        <taxon>Diplogasteromorpha</taxon>
        <taxon>Diplogasteroidea</taxon>
        <taxon>Neodiplogasteridae</taxon>
        <taxon>Pristionchus</taxon>
    </lineage>
</organism>
<evidence type="ECO:0000313" key="1">
    <source>
        <dbReference type="EMBL" id="GMS91286.1"/>
    </source>
</evidence>
<reference evidence="1" key="1">
    <citation type="submission" date="2023-10" db="EMBL/GenBank/DDBJ databases">
        <title>Genome assembly of Pristionchus species.</title>
        <authorList>
            <person name="Yoshida K."/>
            <person name="Sommer R.J."/>
        </authorList>
    </citation>
    <scope>NUCLEOTIDE SEQUENCE</scope>
    <source>
        <strain evidence="1">RS0144</strain>
    </source>
</reference>
<proteinExistence type="predicted"/>